<name>A0AAQ4EBQ7_AMBAM</name>
<keyword evidence="2" id="KW-1185">Reference proteome</keyword>
<protein>
    <submittedName>
        <fullName evidence="1">Uncharacterized protein</fullName>
    </submittedName>
</protein>
<sequence>MVVSLLLLHEKGGRDIVEELYPPRAFPEMVREGPPTHGGPEQQWWKEQLFGWLSTATAPLLSTNLAERAVSCQEGDCTVLSSVPVAGCNGQSARQGQLSNDCRQRFQAIGKPSQRNIAEAAIQVASQWVAWTTQIRNKCNSKDLVLWLWHMAASLFQLRYFDSASPQVSW</sequence>
<dbReference type="AlphaFoldDB" id="A0AAQ4EBQ7"/>
<proteinExistence type="predicted"/>
<comment type="caution">
    <text evidence="1">The sequence shown here is derived from an EMBL/GenBank/DDBJ whole genome shotgun (WGS) entry which is preliminary data.</text>
</comment>
<organism evidence="1 2">
    <name type="scientific">Amblyomma americanum</name>
    <name type="common">Lone star tick</name>
    <dbReference type="NCBI Taxonomy" id="6943"/>
    <lineage>
        <taxon>Eukaryota</taxon>
        <taxon>Metazoa</taxon>
        <taxon>Ecdysozoa</taxon>
        <taxon>Arthropoda</taxon>
        <taxon>Chelicerata</taxon>
        <taxon>Arachnida</taxon>
        <taxon>Acari</taxon>
        <taxon>Parasitiformes</taxon>
        <taxon>Ixodida</taxon>
        <taxon>Ixodoidea</taxon>
        <taxon>Ixodidae</taxon>
        <taxon>Amblyomminae</taxon>
        <taxon>Amblyomma</taxon>
    </lineage>
</organism>
<gene>
    <name evidence="1" type="ORF">V5799_024677</name>
</gene>
<accession>A0AAQ4EBQ7</accession>
<dbReference type="EMBL" id="JARKHS020018855">
    <property type="protein sequence ID" value="KAK8772080.1"/>
    <property type="molecule type" value="Genomic_DNA"/>
</dbReference>
<evidence type="ECO:0000313" key="2">
    <source>
        <dbReference type="Proteomes" id="UP001321473"/>
    </source>
</evidence>
<reference evidence="1 2" key="1">
    <citation type="journal article" date="2023" name="Arcadia Sci">
        <title>De novo assembly of a long-read Amblyomma americanum tick genome.</title>
        <authorList>
            <person name="Chou S."/>
            <person name="Poskanzer K.E."/>
            <person name="Rollins M."/>
            <person name="Thuy-Boun P.S."/>
        </authorList>
    </citation>
    <scope>NUCLEOTIDE SEQUENCE [LARGE SCALE GENOMIC DNA]</scope>
    <source>
        <strain evidence="1">F_SG_1</strain>
        <tissue evidence="1">Salivary glands</tissue>
    </source>
</reference>
<evidence type="ECO:0000313" key="1">
    <source>
        <dbReference type="EMBL" id="KAK8772080.1"/>
    </source>
</evidence>
<dbReference type="Proteomes" id="UP001321473">
    <property type="component" value="Unassembled WGS sequence"/>
</dbReference>